<proteinExistence type="predicted"/>
<evidence type="ECO:0000313" key="1">
    <source>
        <dbReference type="EMBL" id="KAJ7988512.1"/>
    </source>
</evidence>
<gene>
    <name evidence="1" type="ORF">DPEC_G00324350</name>
</gene>
<organism evidence="1 2">
    <name type="scientific">Dallia pectoralis</name>
    <name type="common">Alaska blackfish</name>
    <dbReference type="NCBI Taxonomy" id="75939"/>
    <lineage>
        <taxon>Eukaryota</taxon>
        <taxon>Metazoa</taxon>
        <taxon>Chordata</taxon>
        <taxon>Craniata</taxon>
        <taxon>Vertebrata</taxon>
        <taxon>Euteleostomi</taxon>
        <taxon>Actinopterygii</taxon>
        <taxon>Neopterygii</taxon>
        <taxon>Teleostei</taxon>
        <taxon>Protacanthopterygii</taxon>
        <taxon>Esociformes</taxon>
        <taxon>Umbridae</taxon>
        <taxon>Dallia</taxon>
    </lineage>
</organism>
<reference evidence="1" key="1">
    <citation type="submission" date="2021-05" db="EMBL/GenBank/DDBJ databases">
        <authorList>
            <person name="Pan Q."/>
            <person name="Jouanno E."/>
            <person name="Zahm M."/>
            <person name="Klopp C."/>
            <person name="Cabau C."/>
            <person name="Louis A."/>
            <person name="Berthelot C."/>
            <person name="Parey E."/>
            <person name="Roest Crollius H."/>
            <person name="Montfort J."/>
            <person name="Robinson-Rechavi M."/>
            <person name="Bouchez O."/>
            <person name="Lampietro C."/>
            <person name="Lopez Roques C."/>
            <person name="Donnadieu C."/>
            <person name="Postlethwait J."/>
            <person name="Bobe J."/>
            <person name="Dillon D."/>
            <person name="Chandos A."/>
            <person name="von Hippel F."/>
            <person name="Guiguen Y."/>
        </authorList>
    </citation>
    <scope>NUCLEOTIDE SEQUENCE</scope>
    <source>
        <strain evidence="1">YG-Jan2019</strain>
    </source>
</reference>
<accession>A0ACC2FAX9</accession>
<comment type="caution">
    <text evidence="1">The sequence shown here is derived from an EMBL/GenBank/DDBJ whole genome shotgun (WGS) entry which is preliminary data.</text>
</comment>
<keyword evidence="2" id="KW-1185">Reference proteome</keyword>
<sequence>MDTDANDSKWMERRSTVVYAMRSATFGTWRMLTLGAEYSSWAGCPESLHQPAPVTCQSSDTSSIHSEQSERDQKMDSPLQYDAVTQLHQRAASAGGSGQHDIIHTHQVLNSTPWSKPNRTENMLFRDNGEAFKRMSCEPFWDELLRMARFTGDLPTRYGSGGAGGGAGRGAPGAGRGGARPGGPPGGQRMYKQSMAQRARTMAIYNPNPVKQNCFTVNRSLFIFREDNLIRKYAKRITEWPYPLYQKYLILATIIANCIVLALEQHLPASDKTPMSERLDDTEPYFIGIFCFEAGIKIIALGFAFHKGSYLRNGWNVMDFVVVLTG</sequence>
<dbReference type="Proteomes" id="UP001157502">
    <property type="component" value="Chromosome 31"/>
</dbReference>
<evidence type="ECO:0000313" key="2">
    <source>
        <dbReference type="Proteomes" id="UP001157502"/>
    </source>
</evidence>
<dbReference type="EMBL" id="CM055758">
    <property type="protein sequence ID" value="KAJ7988512.1"/>
    <property type="molecule type" value="Genomic_DNA"/>
</dbReference>
<name>A0ACC2FAX9_DALPE</name>
<protein>
    <submittedName>
        <fullName evidence="1">Uncharacterized protein</fullName>
    </submittedName>
</protein>